<keyword evidence="1" id="KW-0732">Signal</keyword>
<feature type="chain" id="PRO_5021011072" evidence="1">
    <location>
        <begin position="22"/>
        <end position="324"/>
    </location>
</feature>
<proteinExistence type="predicted"/>
<reference evidence="2 3" key="1">
    <citation type="submission" date="2019-04" db="EMBL/GenBank/DDBJ databases">
        <title>Lewinella litorea sp. nov., isolated from a marine sand.</title>
        <authorList>
            <person name="Yoon J.-H."/>
        </authorList>
    </citation>
    <scope>NUCLEOTIDE SEQUENCE [LARGE SCALE GENOMIC DNA]</scope>
    <source>
        <strain evidence="2 3">HSMS-39</strain>
    </source>
</reference>
<gene>
    <name evidence="2" type="ORF">E4021_03210</name>
</gene>
<accession>A0A4S4NR09</accession>
<evidence type="ECO:0000313" key="3">
    <source>
        <dbReference type="Proteomes" id="UP000308528"/>
    </source>
</evidence>
<comment type="caution">
    <text evidence="2">The sequence shown here is derived from an EMBL/GenBank/DDBJ whole genome shotgun (WGS) entry which is preliminary data.</text>
</comment>
<dbReference type="InterPro" id="IPR026444">
    <property type="entry name" value="Secre_tail"/>
</dbReference>
<evidence type="ECO:0000313" key="2">
    <source>
        <dbReference type="EMBL" id="THH41617.1"/>
    </source>
</evidence>
<dbReference type="EMBL" id="SRSF01000001">
    <property type="protein sequence ID" value="THH41617.1"/>
    <property type="molecule type" value="Genomic_DNA"/>
</dbReference>
<dbReference type="RefSeq" id="WP_136456461.1">
    <property type="nucleotide sequence ID" value="NZ_SRSF01000001.1"/>
</dbReference>
<evidence type="ECO:0000256" key="1">
    <source>
        <dbReference type="SAM" id="SignalP"/>
    </source>
</evidence>
<keyword evidence="3" id="KW-1185">Reference proteome</keyword>
<dbReference type="Proteomes" id="UP000308528">
    <property type="component" value="Unassembled WGS sequence"/>
</dbReference>
<name>A0A4S4NR09_9BACT</name>
<feature type="signal peptide" evidence="1">
    <location>
        <begin position="1"/>
        <end position="21"/>
    </location>
</feature>
<sequence>MKHLYFRISLALMLLPLIGAAQNPCLTSPSKALQSYLNNFKTTVEVGETYSDCVKIAGNNSGSLGIQQVQGEGTLATITVYPSIDGAPVVVPIEQGTFIPPIPLPSGDFGITVDLFAVGSVQLIYSRPQGNSGQIKTDIITINIVASSAFPVTWTKDLSYRPAGENVVFDWSVADEVDVRGYLLEADHGNGFESVAEIAFLDNGLLEKNYSAVQPWPSEGAYYRVKQMDYAGTFSLSNMVFVPGQTGAESLALFPNPANTSVRVVLPQQASAVALYQASGQRVGVYTAEEASRGIDVQMLPVGMYLVRPLGSAPSASQRLLIQH</sequence>
<protein>
    <submittedName>
        <fullName evidence="2">T9SS type A sorting domain-containing protein</fullName>
    </submittedName>
</protein>
<dbReference type="OrthoDB" id="812447at2"/>
<dbReference type="NCBIfam" id="TIGR04183">
    <property type="entry name" value="Por_Secre_tail"/>
    <property type="match status" value="1"/>
</dbReference>
<dbReference type="AlphaFoldDB" id="A0A4S4NR09"/>
<organism evidence="2 3">
    <name type="scientific">Neolewinella litorea</name>
    <dbReference type="NCBI Taxonomy" id="2562452"/>
    <lineage>
        <taxon>Bacteria</taxon>
        <taxon>Pseudomonadati</taxon>
        <taxon>Bacteroidota</taxon>
        <taxon>Saprospiria</taxon>
        <taxon>Saprospirales</taxon>
        <taxon>Lewinellaceae</taxon>
        <taxon>Neolewinella</taxon>
    </lineage>
</organism>